<dbReference type="PANTHER" id="PTHR28041:SF1">
    <property type="entry name" value="LARGE RIBOSOMAL SUBUNIT PROTEIN ML59"/>
    <property type="match status" value="1"/>
</dbReference>
<dbReference type="OrthoDB" id="18529at2759"/>
<dbReference type="HOGENOM" id="CLU_076154_2_0_1"/>
<dbReference type="RefSeq" id="XP_003668078.1">
    <property type="nucleotide sequence ID" value="XM_003668030.1"/>
</dbReference>
<evidence type="ECO:0000313" key="3">
    <source>
        <dbReference type="Proteomes" id="UP000000689"/>
    </source>
</evidence>
<reference evidence="2 3" key="1">
    <citation type="journal article" date="2011" name="Proc. Natl. Acad. Sci. U.S.A.">
        <title>Evolutionary erosion of yeast sex chromosomes by mating-type switching accidents.</title>
        <authorList>
            <person name="Gordon J.L."/>
            <person name="Armisen D."/>
            <person name="Proux-Wera E."/>
            <person name="Oheigeartaigh S.S."/>
            <person name="Byrne K.P."/>
            <person name="Wolfe K.H."/>
        </authorList>
    </citation>
    <scope>NUCLEOTIDE SEQUENCE [LARGE SCALE GENOMIC DNA]</scope>
    <source>
        <strain evidence="3">ATCC 10597 / BCRC 20456 / CBS 421 / NBRC 0211 / NRRL Y-12639</strain>
    </source>
</reference>
<name>G0W4U7_NAUDC</name>
<feature type="domain" description="Large ribosomal subunit protein mL59" evidence="1">
    <location>
        <begin position="16"/>
        <end position="143"/>
    </location>
</feature>
<dbReference type="InterPro" id="IPR037507">
    <property type="entry name" value="Ribosomal_mL59"/>
</dbReference>
<accession>G0W4U7</accession>
<dbReference type="STRING" id="1071378.G0W4U7"/>
<dbReference type="OMA" id="KGHKHEL"/>
<dbReference type="Pfam" id="PF18126">
    <property type="entry name" value="Mitoc_mL59"/>
    <property type="match status" value="1"/>
</dbReference>
<dbReference type="Proteomes" id="UP000000689">
    <property type="component" value="Chromosome 1"/>
</dbReference>
<dbReference type="AlphaFoldDB" id="G0W4U7"/>
<dbReference type="GeneID" id="11494369"/>
<sequence length="167" mass="19503">MSTSGSLKYFNSLPIKLRTFFEKYPPSIKYAKSSTSIKSISANPFLRNRNPINGKFYEPKYSLRRMSDIYKLAHRYGVQDLLPPIPSSKLFFQEKYDKKIAENKFMKGVLFPKGHKYELALESKLKAREEGIKNADKMIADVKGKKYVNRLERKSKDKTLESNKSWF</sequence>
<keyword evidence="3" id="KW-1185">Reference proteome</keyword>
<dbReference type="eggNOG" id="ENOG502S29G">
    <property type="taxonomic scope" value="Eukaryota"/>
</dbReference>
<protein>
    <recommendedName>
        <fullName evidence="1">Large ribosomal subunit protein mL59 domain-containing protein</fullName>
    </recommendedName>
</protein>
<dbReference type="EMBL" id="HE580267">
    <property type="protein sequence ID" value="CCD22835.1"/>
    <property type="molecule type" value="Genomic_DNA"/>
</dbReference>
<proteinExistence type="predicted"/>
<dbReference type="KEGG" id="ndi:NDAI_0A06810"/>
<evidence type="ECO:0000259" key="1">
    <source>
        <dbReference type="Pfam" id="PF18126"/>
    </source>
</evidence>
<dbReference type="GO" id="GO:0003735">
    <property type="term" value="F:structural constituent of ribosome"/>
    <property type="evidence" value="ECO:0007669"/>
    <property type="project" value="EnsemblFungi"/>
</dbReference>
<dbReference type="PANTHER" id="PTHR28041">
    <property type="entry name" value="54S RIBOSOMAL PROTEIN L25, MITOCHONDRIAL"/>
    <property type="match status" value="1"/>
</dbReference>
<organism evidence="2 3">
    <name type="scientific">Naumovozyma dairenensis (strain ATCC 10597 / BCRC 20456 / CBS 421 / NBRC 0211 / NRRL Y-12639)</name>
    <name type="common">Saccharomyces dairenensis</name>
    <dbReference type="NCBI Taxonomy" id="1071378"/>
    <lineage>
        <taxon>Eukaryota</taxon>
        <taxon>Fungi</taxon>
        <taxon>Dikarya</taxon>
        <taxon>Ascomycota</taxon>
        <taxon>Saccharomycotina</taxon>
        <taxon>Saccharomycetes</taxon>
        <taxon>Saccharomycetales</taxon>
        <taxon>Saccharomycetaceae</taxon>
        <taxon>Naumovozyma</taxon>
    </lineage>
</organism>
<dbReference type="GO" id="GO:0005762">
    <property type="term" value="C:mitochondrial large ribosomal subunit"/>
    <property type="evidence" value="ECO:0007669"/>
    <property type="project" value="EnsemblFungi"/>
</dbReference>
<evidence type="ECO:0000313" key="2">
    <source>
        <dbReference type="EMBL" id="CCD22835.1"/>
    </source>
</evidence>
<dbReference type="InterPro" id="IPR040922">
    <property type="entry name" value="Ribosomal_mL59_dom"/>
</dbReference>
<gene>
    <name evidence="2" type="primary">NDAI0A06810</name>
    <name evidence="2" type="ordered locus">NDAI_0A06810</name>
</gene>